<dbReference type="Proteomes" id="UP000736672">
    <property type="component" value="Unassembled WGS sequence"/>
</dbReference>
<name>A0A9P9R7N3_FUSSL</name>
<dbReference type="Pfam" id="PF06985">
    <property type="entry name" value="HET"/>
    <property type="match status" value="1"/>
</dbReference>
<dbReference type="AlphaFoldDB" id="A0A9P9R7N3"/>
<keyword evidence="3" id="KW-1185">Reference proteome</keyword>
<reference evidence="2" key="1">
    <citation type="journal article" date="2021" name="Nat. Commun.">
        <title>Genetic determinants of endophytism in the Arabidopsis root mycobiome.</title>
        <authorList>
            <person name="Mesny F."/>
            <person name="Miyauchi S."/>
            <person name="Thiergart T."/>
            <person name="Pickel B."/>
            <person name="Atanasova L."/>
            <person name="Karlsson M."/>
            <person name="Huettel B."/>
            <person name="Barry K.W."/>
            <person name="Haridas S."/>
            <person name="Chen C."/>
            <person name="Bauer D."/>
            <person name="Andreopoulos W."/>
            <person name="Pangilinan J."/>
            <person name="LaButti K."/>
            <person name="Riley R."/>
            <person name="Lipzen A."/>
            <person name="Clum A."/>
            <person name="Drula E."/>
            <person name="Henrissat B."/>
            <person name="Kohler A."/>
            <person name="Grigoriev I.V."/>
            <person name="Martin F.M."/>
            <person name="Hacquard S."/>
        </authorList>
    </citation>
    <scope>NUCLEOTIDE SEQUENCE</scope>
    <source>
        <strain evidence="2">FSSC 5 MPI-SDFR-AT-0091</strain>
    </source>
</reference>
<dbReference type="EMBL" id="JAGTJS010000005">
    <property type="protein sequence ID" value="KAH7268135.1"/>
    <property type="molecule type" value="Genomic_DNA"/>
</dbReference>
<feature type="domain" description="Heterokaryon incompatibility" evidence="1">
    <location>
        <begin position="199"/>
        <end position="358"/>
    </location>
</feature>
<evidence type="ECO:0000259" key="1">
    <source>
        <dbReference type="Pfam" id="PF06985"/>
    </source>
</evidence>
<dbReference type="OrthoDB" id="47007at2759"/>
<evidence type="ECO:0000313" key="3">
    <source>
        <dbReference type="Proteomes" id="UP000736672"/>
    </source>
</evidence>
<dbReference type="PANTHER" id="PTHR33112:SF16">
    <property type="entry name" value="HETEROKARYON INCOMPATIBILITY DOMAIN-CONTAINING PROTEIN"/>
    <property type="match status" value="1"/>
</dbReference>
<proteinExistence type="predicted"/>
<gene>
    <name evidence="2" type="ORF">B0J15DRAFT_229651</name>
</gene>
<dbReference type="PANTHER" id="PTHR33112">
    <property type="entry name" value="DOMAIN PROTEIN, PUTATIVE-RELATED"/>
    <property type="match status" value="1"/>
</dbReference>
<comment type="caution">
    <text evidence="2">The sequence shown here is derived from an EMBL/GenBank/DDBJ whole genome shotgun (WGS) entry which is preliminary data.</text>
</comment>
<accession>A0A9P9R7N3</accession>
<sequence>MFDRLKSLFSSKRRCGVCLFKLEPGVGSLKLDVDNSPDFLFAESDCHEFTRDDLGKSANRGCRRCKSIMATFDSYGANFSTARWWPGQPGMREPYLELVEASLKFELNALPKTDTALLERDPSVNSLHPCIRHGFRVAGSTGDDKCLDQAAAWLTSCRQHHDDCRPNEVSFCPTRLLFLGDENTEMIKLIENLPKETTYAALSHRWTEETLKVRLVHSNHSERLSSGFSLDKFPPMMQDVIYLLRRLGIMHVWIDCMCIIQDDREDWRREAATMASVYSNAELTVAATMAEQSLFSRRDGKEYAQVDVNDDGEALIFLRHNLPHFTWQDMEYDWFEGDEFVDAEREWPLLSRGWTYQEQLLSKRTLHFTRHEIIWECNNAMECECGWYVHSGILEMPGTTQKKQSVESKSWNQIVKEYSKRELTFGTDKLPALAGIAKAFNEGNDGLGQYACGMWEQQLENSFFWSLAEDPKPKPDNKSLPSWSWASVSGNISCWEVSVENIEFGGVSLSYNGEPVMGEATEAVVTLSGPLVQATLEYGQESLDGVEASSTTGEESPDIVSSQGGRHYRLRVGEKFSTFRPDYTLDNPGPAAIPPGSPVFCLIFGRSTSSSFDPEQGITDEHTAACFLVLTPVDETNSVFRRIGLFDGSSEDDEDSWELEPLLKLSQKKQVTLI</sequence>
<organism evidence="2 3">
    <name type="scientific">Fusarium solani</name>
    <name type="common">Filamentous fungus</name>
    <dbReference type="NCBI Taxonomy" id="169388"/>
    <lineage>
        <taxon>Eukaryota</taxon>
        <taxon>Fungi</taxon>
        <taxon>Dikarya</taxon>
        <taxon>Ascomycota</taxon>
        <taxon>Pezizomycotina</taxon>
        <taxon>Sordariomycetes</taxon>
        <taxon>Hypocreomycetidae</taxon>
        <taxon>Hypocreales</taxon>
        <taxon>Nectriaceae</taxon>
        <taxon>Fusarium</taxon>
        <taxon>Fusarium solani species complex</taxon>
    </lineage>
</organism>
<evidence type="ECO:0000313" key="2">
    <source>
        <dbReference type="EMBL" id="KAH7268135.1"/>
    </source>
</evidence>
<protein>
    <submittedName>
        <fullName evidence="2">Heterokaryon incompatibility protein-domain-containing protein</fullName>
    </submittedName>
</protein>
<dbReference type="InterPro" id="IPR010730">
    <property type="entry name" value="HET"/>
</dbReference>